<dbReference type="PANTHER" id="PTHR41523:SF8">
    <property type="entry name" value="ETHYLENE RESPONSE SENSOR PROTEIN"/>
    <property type="match status" value="1"/>
</dbReference>
<evidence type="ECO:0000313" key="11">
    <source>
        <dbReference type="Proteomes" id="UP001597414"/>
    </source>
</evidence>
<evidence type="ECO:0000313" key="10">
    <source>
        <dbReference type="EMBL" id="MFD2200083.1"/>
    </source>
</evidence>
<keyword evidence="8" id="KW-0812">Transmembrane</keyword>
<accession>A0ABW5B1Y5</accession>
<keyword evidence="5" id="KW-0547">Nucleotide-binding</keyword>
<dbReference type="GO" id="GO:0005524">
    <property type="term" value="F:ATP binding"/>
    <property type="evidence" value="ECO:0007669"/>
    <property type="project" value="UniProtKB-KW"/>
</dbReference>
<evidence type="ECO:0000256" key="5">
    <source>
        <dbReference type="ARBA" id="ARBA00022741"/>
    </source>
</evidence>
<sequence length="513" mass="58249">MKVFVIISWITAIGIFLQGEMTQKDIFNQDSLSKEKVNLLSLANLADSLGLFYEKSGQFGMAKERFQEALVYFEQVNDTLEMAKTHAKLALIYHQEDELGTAEFHLKIQGKLDSLAENKRGIGFFYDQMGVLKSKQGFQEESYPFFIKGLKIRESLNDSIGMGESISHIAQLLFELRQYREAIGYAYRLLEIAKEVKSLKLKETAYSLLSRSYESMRWFQAALDNQKHLKIIADSLARGEYSSLDAHYQSKIELLEQNHRHAMAELENLPRAEISEPNNTPIYALLITLLLLIFLLILIYFLRSRNLEQNEALSISKAEYKMLLKEAHERMEESLQLISGLLLLQDKDKVSGNGFEEGYGRAKTVALLGKSLSQKENLPKVNVKGYLLKLCSGLFKTYHVKEDQVKLILEMGNLNLDATTMVPLALIVHELVTNSLKYAFPGGQKGEIRIVLKENEGKLQLSVEDDGKGFNPSKVRPDSIGYQIIHTMVNQLQGKLEIINQGGAKISMEFQYP</sequence>
<evidence type="ECO:0000256" key="1">
    <source>
        <dbReference type="ARBA" id="ARBA00000085"/>
    </source>
</evidence>
<keyword evidence="6" id="KW-0418">Kinase</keyword>
<comment type="caution">
    <text evidence="10">The sequence shown here is derived from an EMBL/GenBank/DDBJ whole genome shotgun (WGS) entry which is preliminary data.</text>
</comment>
<keyword evidence="8" id="KW-1133">Transmembrane helix</keyword>
<reference evidence="11" key="1">
    <citation type="journal article" date="2019" name="Int. J. Syst. Evol. Microbiol.">
        <title>The Global Catalogue of Microorganisms (GCM) 10K type strain sequencing project: providing services to taxonomists for standard genome sequencing and annotation.</title>
        <authorList>
            <consortium name="The Broad Institute Genomics Platform"/>
            <consortium name="The Broad Institute Genome Sequencing Center for Infectious Disease"/>
            <person name="Wu L."/>
            <person name="Ma J."/>
        </authorList>
    </citation>
    <scope>NUCLEOTIDE SEQUENCE [LARGE SCALE GENOMIC DNA]</scope>
    <source>
        <strain evidence="11">KCTC 19812</strain>
    </source>
</reference>
<evidence type="ECO:0000259" key="9">
    <source>
        <dbReference type="PROSITE" id="PS50109"/>
    </source>
</evidence>
<evidence type="ECO:0000256" key="2">
    <source>
        <dbReference type="ARBA" id="ARBA00012438"/>
    </source>
</evidence>
<keyword evidence="4" id="KW-0808">Transferase</keyword>
<dbReference type="EMBL" id="JBHUIV010000002">
    <property type="protein sequence ID" value="MFD2200083.1"/>
    <property type="molecule type" value="Genomic_DNA"/>
</dbReference>
<organism evidence="10 11">
    <name type="scientific">Shivajiella indica</name>
    <dbReference type="NCBI Taxonomy" id="872115"/>
    <lineage>
        <taxon>Bacteria</taxon>
        <taxon>Pseudomonadati</taxon>
        <taxon>Bacteroidota</taxon>
        <taxon>Cytophagia</taxon>
        <taxon>Cytophagales</taxon>
        <taxon>Cyclobacteriaceae</taxon>
        <taxon>Shivajiella</taxon>
    </lineage>
</organism>
<evidence type="ECO:0000256" key="3">
    <source>
        <dbReference type="ARBA" id="ARBA00022553"/>
    </source>
</evidence>
<dbReference type="SMART" id="SM00387">
    <property type="entry name" value="HATPase_c"/>
    <property type="match status" value="1"/>
</dbReference>
<keyword evidence="8" id="KW-0472">Membrane</keyword>
<dbReference type="SUPFAM" id="SSF55874">
    <property type="entry name" value="ATPase domain of HSP90 chaperone/DNA topoisomerase II/histidine kinase"/>
    <property type="match status" value="1"/>
</dbReference>
<dbReference type="InterPro" id="IPR003594">
    <property type="entry name" value="HATPase_dom"/>
</dbReference>
<feature type="transmembrane region" description="Helical" evidence="8">
    <location>
        <begin position="282"/>
        <end position="302"/>
    </location>
</feature>
<keyword evidence="3" id="KW-0597">Phosphoprotein</keyword>
<keyword evidence="11" id="KW-1185">Reference proteome</keyword>
<dbReference type="InterPro" id="IPR036890">
    <property type="entry name" value="HATPase_C_sf"/>
</dbReference>
<proteinExistence type="predicted"/>
<dbReference type="SUPFAM" id="SSF48452">
    <property type="entry name" value="TPR-like"/>
    <property type="match status" value="1"/>
</dbReference>
<protein>
    <recommendedName>
        <fullName evidence="2">histidine kinase</fullName>
        <ecNumber evidence="2">2.7.13.3</ecNumber>
    </recommendedName>
</protein>
<feature type="domain" description="Histidine kinase" evidence="9">
    <location>
        <begin position="424"/>
        <end position="513"/>
    </location>
</feature>
<dbReference type="Pfam" id="PF07568">
    <property type="entry name" value="HisKA_2"/>
    <property type="match status" value="1"/>
</dbReference>
<evidence type="ECO:0000256" key="6">
    <source>
        <dbReference type="ARBA" id="ARBA00022777"/>
    </source>
</evidence>
<dbReference type="Proteomes" id="UP001597414">
    <property type="component" value="Unassembled WGS sequence"/>
</dbReference>
<dbReference type="InterPro" id="IPR011990">
    <property type="entry name" value="TPR-like_helical_dom_sf"/>
</dbReference>
<dbReference type="Gene3D" id="3.30.565.10">
    <property type="entry name" value="Histidine kinase-like ATPase, C-terminal domain"/>
    <property type="match status" value="1"/>
</dbReference>
<gene>
    <name evidence="10" type="ORF">ACFSKV_00800</name>
</gene>
<dbReference type="PANTHER" id="PTHR41523">
    <property type="entry name" value="TWO-COMPONENT SYSTEM SENSOR PROTEIN"/>
    <property type="match status" value="1"/>
</dbReference>
<name>A0ABW5B1Y5_9BACT</name>
<evidence type="ECO:0000256" key="7">
    <source>
        <dbReference type="ARBA" id="ARBA00022840"/>
    </source>
</evidence>
<dbReference type="Pfam" id="PF02518">
    <property type="entry name" value="HATPase_c"/>
    <property type="match status" value="1"/>
</dbReference>
<dbReference type="InterPro" id="IPR005467">
    <property type="entry name" value="His_kinase_dom"/>
</dbReference>
<dbReference type="InterPro" id="IPR011495">
    <property type="entry name" value="Sig_transdc_His_kin_sub2_dim/P"/>
</dbReference>
<evidence type="ECO:0000256" key="8">
    <source>
        <dbReference type="SAM" id="Phobius"/>
    </source>
</evidence>
<dbReference type="PROSITE" id="PS50109">
    <property type="entry name" value="HIS_KIN"/>
    <property type="match status" value="1"/>
</dbReference>
<dbReference type="EC" id="2.7.13.3" evidence="2"/>
<keyword evidence="7 10" id="KW-0067">ATP-binding</keyword>
<evidence type="ECO:0000256" key="4">
    <source>
        <dbReference type="ARBA" id="ARBA00022679"/>
    </source>
</evidence>
<dbReference type="Gene3D" id="1.25.40.10">
    <property type="entry name" value="Tetratricopeptide repeat domain"/>
    <property type="match status" value="1"/>
</dbReference>
<dbReference type="RefSeq" id="WP_380799628.1">
    <property type="nucleotide sequence ID" value="NZ_JBHUIV010000002.1"/>
</dbReference>
<comment type="catalytic activity">
    <reaction evidence="1">
        <text>ATP + protein L-histidine = ADP + protein N-phospho-L-histidine.</text>
        <dbReference type="EC" id="2.7.13.3"/>
    </reaction>
</comment>